<organism evidence="25 26">
    <name type="scientific">Ficus carica</name>
    <name type="common">Common fig</name>
    <dbReference type="NCBI Taxonomy" id="3494"/>
    <lineage>
        <taxon>Eukaryota</taxon>
        <taxon>Viridiplantae</taxon>
        <taxon>Streptophyta</taxon>
        <taxon>Embryophyta</taxon>
        <taxon>Tracheophyta</taxon>
        <taxon>Spermatophyta</taxon>
        <taxon>Magnoliopsida</taxon>
        <taxon>eudicotyledons</taxon>
        <taxon>Gunneridae</taxon>
        <taxon>Pentapetalae</taxon>
        <taxon>rosids</taxon>
        <taxon>fabids</taxon>
        <taxon>Rosales</taxon>
        <taxon>Moraceae</taxon>
        <taxon>Ficeae</taxon>
        <taxon>Ficus</taxon>
    </lineage>
</organism>
<evidence type="ECO:0000256" key="23">
    <source>
        <dbReference type="SAM" id="MobiDB-lite"/>
    </source>
</evidence>
<dbReference type="InterPro" id="IPR019794">
    <property type="entry name" value="Peroxidases_AS"/>
</dbReference>
<keyword evidence="15" id="KW-0325">Glycoprotein</keyword>
<dbReference type="GO" id="GO:0020037">
    <property type="term" value="F:heme binding"/>
    <property type="evidence" value="ECO:0007669"/>
    <property type="project" value="UniProtKB-UniRule"/>
</dbReference>
<feature type="region of interest" description="Disordered" evidence="23">
    <location>
        <begin position="30"/>
        <end position="51"/>
    </location>
</feature>
<reference evidence="25" key="1">
    <citation type="submission" date="2023-07" db="EMBL/GenBank/DDBJ databases">
        <title>draft genome sequence of fig (Ficus carica).</title>
        <authorList>
            <person name="Takahashi T."/>
            <person name="Nishimura K."/>
        </authorList>
    </citation>
    <scope>NUCLEOTIDE SEQUENCE</scope>
</reference>
<dbReference type="InterPro" id="IPR002016">
    <property type="entry name" value="Haem_peroxidase"/>
</dbReference>
<sequence>MNSMVSTSFVVLVLLGTIHVVSASSSYDEPAKYRSQEDDHQVPSSYYNDQNYDDHQPSDLEGVFSLTVPNLFPDIRDKKKPSIAYDDSLSSNYYYRSCPDFESIVSKKVWEWVAKDDSLAPSLLRLHFHDCAVRGCDASVLLNHEGSERKATVSKTLRGFEVIDEIKAEIEKKCPRTVSCSDILTAAARDATVAAGGRYWTVDYGRKDGLVSIAKEAESLMPMGHESITDLIELFQSLGLDIDDLVALSGAHTIGRSSCGAIQYWLYNYTTSTNYGLQDLSIDPKFYDYLQRKCRWASDYVDLDATTPKNFDNEYFINLIYRKIGLLSTDRLLYSDPRTSYIVKTLAYDSSTFYLQFKKSMKKLGNVQVLTGPKEGEIRTNCNFVNSPNY</sequence>
<feature type="binding site" evidence="19">
    <location>
        <position position="135"/>
    </location>
    <ligand>
        <name>Ca(2+)</name>
        <dbReference type="ChEBI" id="CHEBI:29108"/>
        <label>1</label>
    </ligand>
</feature>
<dbReference type="Proteomes" id="UP001187192">
    <property type="component" value="Unassembled WGS sequence"/>
</dbReference>
<evidence type="ECO:0000256" key="2">
    <source>
        <dbReference type="ARBA" id="ARBA00002322"/>
    </source>
</evidence>
<feature type="active site" description="Proton acceptor" evidence="17">
    <location>
        <position position="129"/>
    </location>
</feature>
<dbReference type="GO" id="GO:0046872">
    <property type="term" value="F:metal ion binding"/>
    <property type="evidence" value="ECO:0007669"/>
    <property type="project" value="UniProtKB-UniRule"/>
</dbReference>
<evidence type="ECO:0000256" key="17">
    <source>
        <dbReference type="PIRSR" id="PIRSR600823-1"/>
    </source>
</evidence>
<evidence type="ECO:0000259" key="24">
    <source>
        <dbReference type="PROSITE" id="PS50873"/>
    </source>
</evidence>
<dbReference type="PROSITE" id="PS00435">
    <property type="entry name" value="PEROXIDASE_1"/>
    <property type="match status" value="1"/>
</dbReference>
<feature type="binding site" evidence="19">
    <location>
        <position position="139"/>
    </location>
    <ligand>
        <name>Ca(2+)</name>
        <dbReference type="ChEBI" id="CHEBI:29108"/>
        <label>1</label>
    </ligand>
</feature>
<evidence type="ECO:0000313" key="26">
    <source>
        <dbReference type="Proteomes" id="UP001187192"/>
    </source>
</evidence>
<evidence type="ECO:0000256" key="15">
    <source>
        <dbReference type="ARBA" id="ARBA00023180"/>
    </source>
</evidence>
<keyword evidence="10 22" id="KW-0732">Signal</keyword>
<feature type="binding site" description="axial binding residue" evidence="19">
    <location>
        <position position="252"/>
    </location>
    <ligand>
        <name>heme b</name>
        <dbReference type="ChEBI" id="CHEBI:60344"/>
    </ligand>
    <ligandPart>
        <name>Fe</name>
        <dbReference type="ChEBI" id="CHEBI:18248"/>
    </ligandPart>
</feature>
<dbReference type="InterPro" id="IPR019793">
    <property type="entry name" value="Peroxidases_heam-ligand_BS"/>
</dbReference>
<feature type="compositionally biased region" description="Basic and acidic residues" evidence="23">
    <location>
        <begin position="30"/>
        <end position="41"/>
    </location>
</feature>
<comment type="catalytic activity">
    <reaction evidence="1 22">
        <text>2 a phenolic donor + H2O2 = 2 a phenolic radical donor + 2 H2O</text>
        <dbReference type="Rhea" id="RHEA:56136"/>
        <dbReference type="ChEBI" id="CHEBI:15377"/>
        <dbReference type="ChEBI" id="CHEBI:16240"/>
        <dbReference type="ChEBI" id="CHEBI:139520"/>
        <dbReference type="ChEBI" id="CHEBI:139521"/>
        <dbReference type="EC" id="1.11.1.7"/>
    </reaction>
</comment>
<evidence type="ECO:0000256" key="8">
    <source>
        <dbReference type="ARBA" id="ARBA00022617"/>
    </source>
</evidence>
<evidence type="ECO:0000256" key="4">
    <source>
        <dbReference type="ARBA" id="ARBA00006873"/>
    </source>
</evidence>
<name>A0AA88DKI6_FICCA</name>
<feature type="binding site" evidence="19">
    <location>
        <position position="253"/>
    </location>
    <ligand>
        <name>Ca(2+)</name>
        <dbReference type="ChEBI" id="CHEBI:29108"/>
        <label>2</label>
    </ligand>
</feature>
<evidence type="ECO:0000256" key="3">
    <source>
        <dbReference type="ARBA" id="ARBA00004613"/>
    </source>
</evidence>
<dbReference type="EMBL" id="BTGU01000061">
    <property type="protein sequence ID" value="GMN56109.1"/>
    <property type="molecule type" value="Genomic_DNA"/>
</dbReference>
<evidence type="ECO:0000256" key="19">
    <source>
        <dbReference type="PIRSR" id="PIRSR600823-3"/>
    </source>
</evidence>
<evidence type="ECO:0000256" key="21">
    <source>
        <dbReference type="PIRSR" id="PIRSR600823-5"/>
    </source>
</evidence>
<dbReference type="PRINTS" id="PR00458">
    <property type="entry name" value="PEROXIDASE"/>
</dbReference>
<evidence type="ECO:0000313" key="25">
    <source>
        <dbReference type="EMBL" id="GMN56109.1"/>
    </source>
</evidence>
<dbReference type="Gene3D" id="1.10.420.10">
    <property type="entry name" value="Peroxidase, domain 2"/>
    <property type="match status" value="1"/>
</dbReference>
<comment type="cofactor">
    <cofactor evidence="19 22">
        <name>heme b</name>
        <dbReference type="ChEBI" id="CHEBI:60344"/>
    </cofactor>
    <text evidence="19 22">Binds 1 heme b (iron(II)-protoporphyrin IX) group per subunit.</text>
</comment>
<dbReference type="Pfam" id="PF00141">
    <property type="entry name" value="peroxidase"/>
    <property type="match status" value="1"/>
</dbReference>
<feature type="binding site" evidence="18">
    <location>
        <position position="222"/>
    </location>
    <ligand>
        <name>substrate</name>
    </ligand>
</feature>
<dbReference type="FunFam" id="1.10.420.10:FF:000001">
    <property type="entry name" value="Peroxidase"/>
    <property type="match status" value="1"/>
</dbReference>
<dbReference type="InterPro" id="IPR010255">
    <property type="entry name" value="Haem_peroxidase_sf"/>
</dbReference>
<keyword evidence="7 22" id="KW-0575">Peroxidase</keyword>
<keyword evidence="9 19" id="KW-0479">Metal-binding</keyword>
<feature type="signal peptide" evidence="22">
    <location>
        <begin position="1"/>
        <end position="23"/>
    </location>
</feature>
<feature type="binding site" evidence="19">
    <location>
        <position position="312"/>
    </location>
    <ligand>
        <name>Ca(2+)</name>
        <dbReference type="ChEBI" id="CHEBI:29108"/>
        <label>2</label>
    </ligand>
</feature>
<evidence type="ECO:0000256" key="6">
    <source>
        <dbReference type="ARBA" id="ARBA00022525"/>
    </source>
</evidence>
<dbReference type="PRINTS" id="PR00461">
    <property type="entry name" value="PLPEROXIDASE"/>
</dbReference>
<proteinExistence type="inferred from homology"/>
<dbReference type="FunFam" id="1.10.520.10:FF:000006">
    <property type="entry name" value="Peroxidase"/>
    <property type="match status" value="1"/>
</dbReference>
<evidence type="ECO:0000256" key="9">
    <source>
        <dbReference type="ARBA" id="ARBA00022723"/>
    </source>
</evidence>
<keyword evidence="8 22" id="KW-0349">Heme</keyword>
<feature type="binding site" evidence="19">
    <location>
        <position position="307"/>
    </location>
    <ligand>
        <name>Ca(2+)</name>
        <dbReference type="ChEBI" id="CHEBI:29108"/>
        <label>2</label>
    </ligand>
</feature>
<evidence type="ECO:0000256" key="14">
    <source>
        <dbReference type="ARBA" id="ARBA00023157"/>
    </source>
</evidence>
<dbReference type="AlphaFoldDB" id="A0AA88DKI6"/>
<keyword evidence="6 22" id="KW-0964">Secreted</keyword>
<feature type="binding site" evidence="19">
    <location>
        <position position="304"/>
    </location>
    <ligand>
        <name>Ca(2+)</name>
        <dbReference type="ChEBI" id="CHEBI:29108"/>
        <label>2</label>
    </ligand>
</feature>
<dbReference type="EC" id="1.11.1.7" evidence="5 22"/>
<accession>A0AA88DKI6</accession>
<feature type="binding site" evidence="19">
    <location>
        <position position="133"/>
    </location>
    <ligand>
        <name>Ca(2+)</name>
        <dbReference type="ChEBI" id="CHEBI:29108"/>
        <label>1</label>
    </ligand>
</feature>
<feature type="binding site" evidence="19">
    <location>
        <position position="137"/>
    </location>
    <ligand>
        <name>Ca(2+)</name>
        <dbReference type="ChEBI" id="CHEBI:29108"/>
        <label>1</label>
    </ligand>
</feature>
<evidence type="ECO:0000256" key="11">
    <source>
        <dbReference type="ARBA" id="ARBA00022837"/>
    </source>
</evidence>
<dbReference type="InterPro" id="IPR033905">
    <property type="entry name" value="Secretory_peroxidase"/>
</dbReference>
<evidence type="ECO:0000256" key="1">
    <source>
        <dbReference type="ARBA" id="ARBA00000189"/>
    </source>
</evidence>
<comment type="caution">
    <text evidence="25">The sequence shown here is derived from an EMBL/GenBank/DDBJ whole genome shotgun (WGS) entry which is preliminary data.</text>
</comment>
<evidence type="ECO:0000256" key="10">
    <source>
        <dbReference type="ARBA" id="ARBA00022729"/>
    </source>
</evidence>
<keyword evidence="12 22" id="KW-0560">Oxidoreductase</keyword>
<dbReference type="PROSITE" id="PS50873">
    <property type="entry name" value="PEROXIDASE_4"/>
    <property type="match status" value="1"/>
</dbReference>
<evidence type="ECO:0000256" key="16">
    <source>
        <dbReference type="ARBA" id="ARBA00023324"/>
    </source>
</evidence>
<evidence type="ECO:0000256" key="7">
    <source>
        <dbReference type="ARBA" id="ARBA00022559"/>
    </source>
</evidence>
<feature type="disulfide bond" evidence="21">
    <location>
        <begin position="131"/>
        <end position="136"/>
    </location>
</feature>
<comment type="similarity">
    <text evidence="22">Belongs to the peroxidase family. Classical plant (class III) peroxidase subfamily.</text>
</comment>
<keyword evidence="14 21" id="KW-1015">Disulfide bond</keyword>
<evidence type="ECO:0000256" key="12">
    <source>
        <dbReference type="ARBA" id="ARBA00023002"/>
    </source>
</evidence>
<keyword evidence="26" id="KW-1185">Reference proteome</keyword>
<feature type="domain" description="Plant heme peroxidase family profile" evidence="24">
    <location>
        <begin position="88"/>
        <end position="386"/>
    </location>
</feature>
<feature type="chain" id="PRO_5041516507" description="Peroxidase" evidence="22">
    <location>
        <begin position="24"/>
        <end position="390"/>
    </location>
</feature>
<gene>
    <name evidence="25" type="ORF">TIFTF001_025235</name>
</gene>
<dbReference type="PANTHER" id="PTHR31235">
    <property type="entry name" value="PEROXIDASE 25-RELATED"/>
    <property type="match status" value="1"/>
</dbReference>
<keyword evidence="13 19" id="KW-0408">Iron</keyword>
<protein>
    <recommendedName>
        <fullName evidence="5 22">Peroxidase</fullName>
        <ecNumber evidence="5 22">1.11.1.7</ecNumber>
    </recommendedName>
</protein>
<evidence type="ECO:0000256" key="22">
    <source>
        <dbReference type="RuleBase" id="RU362060"/>
    </source>
</evidence>
<keyword evidence="11 19" id="KW-0106">Calcium</keyword>
<dbReference type="GO" id="GO:0006979">
    <property type="term" value="P:response to oxidative stress"/>
    <property type="evidence" value="ECO:0007669"/>
    <property type="project" value="UniProtKB-UniRule"/>
</dbReference>
<dbReference type="SUPFAM" id="SSF48113">
    <property type="entry name" value="Heme-dependent peroxidases"/>
    <property type="match status" value="1"/>
</dbReference>
<comment type="subcellular location">
    <subcellularLocation>
        <location evidence="3 22">Secreted</location>
    </subcellularLocation>
</comment>
<comment type="similarity">
    <text evidence="4">Belongs to the peroxidase family. Ascorbate peroxidase subfamily.</text>
</comment>
<feature type="binding site" evidence="19">
    <location>
        <position position="130"/>
    </location>
    <ligand>
        <name>Ca(2+)</name>
        <dbReference type="ChEBI" id="CHEBI:29108"/>
        <label>1</label>
    </ligand>
</feature>
<comment type="function">
    <text evidence="2">Removal of H(2)O(2), oxidation of toxic reductants, biosynthesis and degradation of lignin, suberization, auxin catabolism, response to environmental stresses such as wounding, pathogen attack and oxidative stress. These functions might be dependent on each isozyme/isoform in each plant tissue.</text>
</comment>
<dbReference type="GO" id="GO:0042744">
    <property type="term" value="P:hydrogen peroxide catabolic process"/>
    <property type="evidence" value="ECO:0007669"/>
    <property type="project" value="UniProtKB-KW"/>
</dbReference>
<feature type="binding site" evidence="19">
    <location>
        <position position="148"/>
    </location>
    <ligand>
        <name>Ca(2+)</name>
        <dbReference type="ChEBI" id="CHEBI:29108"/>
        <label>1</label>
    </ligand>
</feature>
<evidence type="ECO:0000256" key="18">
    <source>
        <dbReference type="PIRSR" id="PIRSR600823-2"/>
    </source>
</evidence>
<feature type="disulfide bond" evidence="21">
    <location>
        <begin position="259"/>
        <end position="294"/>
    </location>
</feature>
<dbReference type="InterPro" id="IPR000823">
    <property type="entry name" value="Peroxidase_pln"/>
</dbReference>
<comment type="cofactor">
    <cofactor evidence="19 22">
        <name>Ca(2+)</name>
        <dbReference type="ChEBI" id="CHEBI:29108"/>
    </cofactor>
    <text evidence="19 22">Binds 2 calcium ions per subunit.</text>
</comment>
<feature type="disulfide bond" evidence="21">
    <location>
        <begin position="180"/>
        <end position="382"/>
    </location>
</feature>
<feature type="disulfide bond" evidence="21">
    <location>
        <begin position="98"/>
        <end position="174"/>
    </location>
</feature>
<evidence type="ECO:0000256" key="5">
    <source>
        <dbReference type="ARBA" id="ARBA00012313"/>
    </source>
</evidence>
<feature type="site" description="Transition state stabilizer" evidence="20">
    <location>
        <position position="125"/>
    </location>
</feature>
<keyword evidence="16 22" id="KW-0376">Hydrogen peroxide</keyword>
<evidence type="ECO:0000256" key="13">
    <source>
        <dbReference type="ARBA" id="ARBA00023004"/>
    </source>
</evidence>
<dbReference type="GO" id="GO:0140825">
    <property type="term" value="F:lactoperoxidase activity"/>
    <property type="evidence" value="ECO:0007669"/>
    <property type="project" value="UniProtKB-EC"/>
</dbReference>
<dbReference type="GO" id="GO:0005576">
    <property type="term" value="C:extracellular region"/>
    <property type="evidence" value="ECO:0007669"/>
    <property type="project" value="UniProtKB-SubCell"/>
</dbReference>
<dbReference type="Gene3D" id="1.10.520.10">
    <property type="match status" value="1"/>
</dbReference>
<evidence type="ECO:0000256" key="20">
    <source>
        <dbReference type="PIRSR" id="PIRSR600823-4"/>
    </source>
</evidence>
<dbReference type="PROSITE" id="PS00436">
    <property type="entry name" value="PEROXIDASE_2"/>
    <property type="match status" value="1"/>
</dbReference>
<dbReference type="CDD" id="cd00693">
    <property type="entry name" value="secretory_peroxidase"/>
    <property type="match status" value="1"/>
</dbReference>